<dbReference type="InterPro" id="IPR043504">
    <property type="entry name" value="Peptidase_S1_PA_chymotrypsin"/>
</dbReference>
<dbReference type="Pfam" id="PF13365">
    <property type="entry name" value="Trypsin_2"/>
    <property type="match status" value="1"/>
</dbReference>
<dbReference type="PROSITE" id="PS50106">
    <property type="entry name" value="PDZ"/>
    <property type="match status" value="1"/>
</dbReference>
<comment type="similarity">
    <text evidence="1">Belongs to the peptidase S1C family.</text>
</comment>
<dbReference type="InterPro" id="IPR009003">
    <property type="entry name" value="Peptidase_S1_PA"/>
</dbReference>
<dbReference type="AlphaFoldDB" id="A0A6J4UAL8"/>
<dbReference type="SMART" id="SM00228">
    <property type="entry name" value="PDZ"/>
    <property type="match status" value="1"/>
</dbReference>
<dbReference type="SUPFAM" id="SSF50494">
    <property type="entry name" value="Trypsin-like serine proteases"/>
    <property type="match status" value="1"/>
</dbReference>
<proteinExistence type="inferred from homology"/>
<dbReference type="EMBL" id="CADCWM010000045">
    <property type="protein sequence ID" value="CAA9542590.1"/>
    <property type="molecule type" value="Genomic_DNA"/>
</dbReference>
<feature type="non-terminal residue" evidence="5">
    <location>
        <position position="1"/>
    </location>
</feature>
<dbReference type="GO" id="GO:0004252">
    <property type="term" value="F:serine-type endopeptidase activity"/>
    <property type="evidence" value="ECO:0007669"/>
    <property type="project" value="InterPro"/>
</dbReference>
<dbReference type="GO" id="GO:0006508">
    <property type="term" value="P:proteolysis"/>
    <property type="evidence" value="ECO:0007669"/>
    <property type="project" value="UniProtKB-KW"/>
</dbReference>
<evidence type="ECO:0000256" key="1">
    <source>
        <dbReference type="ARBA" id="ARBA00010541"/>
    </source>
</evidence>
<dbReference type="InterPro" id="IPR051201">
    <property type="entry name" value="Chloro_Bact_Ser_Proteases"/>
</dbReference>
<gene>
    <name evidence="5" type="ORF">AVDCRST_MAG88-140</name>
</gene>
<dbReference type="Gene3D" id="2.40.10.10">
    <property type="entry name" value="Trypsin-like serine proteases"/>
    <property type="match status" value="2"/>
</dbReference>
<reference evidence="5" key="1">
    <citation type="submission" date="2020-02" db="EMBL/GenBank/DDBJ databases">
        <authorList>
            <person name="Meier V. D."/>
        </authorList>
    </citation>
    <scope>NUCLEOTIDE SEQUENCE</scope>
    <source>
        <strain evidence="5">AVDCRST_MAG88</strain>
    </source>
</reference>
<name>A0A6J4UAL8_9BACT</name>
<evidence type="ECO:0000259" key="4">
    <source>
        <dbReference type="PROSITE" id="PS50106"/>
    </source>
</evidence>
<dbReference type="Gene3D" id="2.30.42.10">
    <property type="match status" value="1"/>
</dbReference>
<evidence type="ECO:0000256" key="3">
    <source>
        <dbReference type="ARBA" id="ARBA00022801"/>
    </source>
</evidence>
<accession>A0A6J4UAL8</accession>
<keyword evidence="3" id="KW-0378">Hydrolase</keyword>
<dbReference type="InterPro" id="IPR036034">
    <property type="entry name" value="PDZ_sf"/>
</dbReference>
<protein>
    <submittedName>
        <fullName evidence="5">HtrA protease/chaperone protein</fullName>
    </submittedName>
</protein>
<keyword evidence="2 5" id="KW-0645">Protease</keyword>
<sequence>TIVTANHIVERDEEITITTHDGRELPAKLAGRDPGSDLAVLRVEGAGLTPAPRAVSGDVKVGGLVLALGRAGSLAATLGVVSAVGGPWEGGRGRRFAELISTDAPMFPGFSGGPLIDVSGRVVGLLSSHLGRGQTLAIPAVEVDNLAGAIQSHGRVRRGYLGIGAQPVALPATLKGAAGLTQDHGLLLVTVEDDGPAAKAGLTIGDIVVQLGSTAVEGLDDLRAALGPAQVGQALTARILRGGQAQDVAITVGEAK</sequence>
<dbReference type="Pfam" id="PF13180">
    <property type="entry name" value="PDZ_2"/>
    <property type="match status" value="1"/>
</dbReference>
<dbReference type="PANTHER" id="PTHR43343:SF3">
    <property type="entry name" value="PROTEASE DO-LIKE 8, CHLOROPLASTIC"/>
    <property type="match status" value="1"/>
</dbReference>
<organism evidence="5">
    <name type="scientific">uncultured Thermomicrobiales bacterium</name>
    <dbReference type="NCBI Taxonomy" id="1645740"/>
    <lineage>
        <taxon>Bacteria</taxon>
        <taxon>Pseudomonadati</taxon>
        <taxon>Thermomicrobiota</taxon>
        <taxon>Thermomicrobia</taxon>
        <taxon>Thermomicrobiales</taxon>
        <taxon>environmental samples</taxon>
    </lineage>
</organism>
<dbReference type="PANTHER" id="PTHR43343">
    <property type="entry name" value="PEPTIDASE S12"/>
    <property type="match status" value="1"/>
</dbReference>
<evidence type="ECO:0000313" key="5">
    <source>
        <dbReference type="EMBL" id="CAA9542590.1"/>
    </source>
</evidence>
<dbReference type="InterPro" id="IPR001940">
    <property type="entry name" value="Peptidase_S1C"/>
</dbReference>
<dbReference type="PRINTS" id="PR00834">
    <property type="entry name" value="PROTEASES2C"/>
</dbReference>
<feature type="domain" description="PDZ" evidence="4">
    <location>
        <begin position="167"/>
        <end position="243"/>
    </location>
</feature>
<dbReference type="InterPro" id="IPR001478">
    <property type="entry name" value="PDZ"/>
</dbReference>
<evidence type="ECO:0000256" key="2">
    <source>
        <dbReference type="ARBA" id="ARBA00022670"/>
    </source>
</evidence>
<dbReference type="SUPFAM" id="SSF50156">
    <property type="entry name" value="PDZ domain-like"/>
    <property type="match status" value="1"/>
</dbReference>